<evidence type="ECO:0000313" key="4">
    <source>
        <dbReference type="EnsemblPlants" id="KRH38246"/>
    </source>
</evidence>
<dbReference type="PANTHER" id="PTHR32285">
    <property type="entry name" value="PROTEIN TRICHOME BIREFRINGENCE-LIKE 9-RELATED"/>
    <property type="match status" value="1"/>
</dbReference>
<protein>
    <recommendedName>
        <fullName evidence="2">Trichome birefringence-like N-terminal domain-containing protein</fullName>
    </recommendedName>
</protein>
<feature type="signal peptide" evidence="1">
    <location>
        <begin position="1"/>
        <end position="19"/>
    </location>
</feature>
<dbReference type="AlphaFoldDB" id="A0A0R0I7D8"/>
<dbReference type="PANTHER" id="PTHR32285:SF149">
    <property type="entry name" value="TRICHOME BIREFRINGENCE-LIKE N-TERMINAL DOMAIN-CONTAINING PROTEIN"/>
    <property type="match status" value="1"/>
</dbReference>
<sequence length="112" mass="12718">MGILIVLLILLIIHIHGNGHHKEARGNINPKRGCDLFQGNWVIDDSYPLHNTSECPFILKEFDCQKNGRPDKLYVKYRWQPKDCNLPSCILDLETETAKLGRGAVPVEIHAC</sequence>
<keyword evidence="5" id="KW-1185">Reference proteome</keyword>
<dbReference type="InterPro" id="IPR025846">
    <property type="entry name" value="TBL_N"/>
</dbReference>
<accession>A0A0R0I7D8</accession>
<reference evidence="3 4" key="1">
    <citation type="journal article" date="2010" name="Nature">
        <title>Genome sequence of the palaeopolyploid soybean.</title>
        <authorList>
            <person name="Schmutz J."/>
            <person name="Cannon S.B."/>
            <person name="Schlueter J."/>
            <person name="Ma J."/>
            <person name="Mitros T."/>
            <person name="Nelson W."/>
            <person name="Hyten D.L."/>
            <person name="Song Q."/>
            <person name="Thelen J.J."/>
            <person name="Cheng J."/>
            <person name="Xu D."/>
            <person name="Hellsten U."/>
            <person name="May G.D."/>
            <person name="Yu Y."/>
            <person name="Sakurai T."/>
            <person name="Umezawa T."/>
            <person name="Bhattacharyya M.K."/>
            <person name="Sandhu D."/>
            <person name="Valliyodan B."/>
            <person name="Lindquist E."/>
            <person name="Peto M."/>
            <person name="Grant D."/>
            <person name="Shu S."/>
            <person name="Goodstein D."/>
            <person name="Barry K."/>
            <person name="Futrell-Griggs M."/>
            <person name="Abernathy B."/>
            <person name="Du J."/>
            <person name="Tian Z."/>
            <person name="Zhu L."/>
            <person name="Gill N."/>
            <person name="Joshi T."/>
            <person name="Libault M."/>
            <person name="Sethuraman A."/>
            <person name="Zhang X.-C."/>
            <person name="Shinozaki K."/>
            <person name="Nguyen H.T."/>
            <person name="Wing R.A."/>
            <person name="Cregan P."/>
            <person name="Specht J."/>
            <person name="Grimwood J."/>
            <person name="Rokhsar D."/>
            <person name="Stacey G."/>
            <person name="Shoemaker R.C."/>
            <person name="Jackson S.A."/>
        </authorList>
    </citation>
    <scope>NUCLEOTIDE SEQUENCE</scope>
    <source>
        <strain evidence="4">cv. Williams 82</strain>
        <tissue evidence="3">Callus</tissue>
    </source>
</reference>
<dbReference type="Pfam" id="PF14416">
    <property type="entry name" value="PMR5N"/>
    <property type="match status" value="1"/>
</dbReference>
<evidence type="ECO:0000313" key="5">
    <source>
        <dbReference type="Proteomes" id="UP000008827"/>
    </source>
</evidence>
<organism evidence="3">
    <name type="scientific">Glycine max</name>
    <name type="common">Soybean</name>
    <name type="synonym">Glycine hispida</name>
    <dbReference type="NCBI Taxonomy" id="3847"/>
    <lineage>
        <taxon>Eukaryota</taxon>
        <taxon>Viridiplantae</taxon>
        <taxon>Streptophyta</taxon>
        <taxon>Embryophyta</taxon>
        <taxon>Tracheophyta</taxon>
        <taxon>Spermatophyta</taxon>
        <taxon>Magnoliopsida</taxon>
        <taxon>eudicotyledons</taxon>
        <taxon>Gunneridae</taxon>
        <taxon>Pentapetalae</taxon>
        <taxon>rosids</taxon>
        <taxon>fabids</taxon>
        <taxon>Fabales</taxon>
        <taxon>Fabaceae</taxon>
        <taxon>Papilionoideae</taxon>
        <taxon>50 kb inversion clade</taxon>
        <taxon>NPAAA clade</taxon>
        <taxon>indigoferoid/millettioid clade</taxon>
        <taxon>Phaseoleae</taxon>
        <taxon>Glycine</taxon>
        <taxon>Glycine subgen. Soja</taxon>
    </lineage>
</organism>
<dbReference type="EMBL" id="CM000842">
    <property type="protein sequence ID" value="KRH38246.1"/>
    <property type="molecule type" value="Genomic_DNA"/>
</dbReference>
<dbReference type="InterPro" id="IPR029962">
    <property type="entry name" value="TBL"/>
</dbReference>
<reference evidence="3" key="3">
    <citation type="submission" date="2018-07" db="EMBL/GenBank/DDBJ databases">
        <title>WGS assembly of Glycine max.</title>
        <authorList>
            <person name="Schmutz J."/>
            <person name="Cannon S."/>
            <person name="Schlueter J."/>
            <person name="Ma J."/>
            <person name="Mitros T."/>
            <person name="Nelson W."/>
            <person name="Hyten D."/>
            <person name="Song Q."/>
            <person name="Thelen J."/>
            <person name="Cheng J."/>
            <person name="Xu D."/>
            <person name="Hellsten U."/>
            <person name="May G."/>
            <person name="Yu Y."/>
            <person name="Sakurai T."/>
            <person name="Umezawa T."/>
            <person name="Bhattacharyya M."/>
            <person name="Sandhu D."/>
            <person name="Valliyodan B."/>
            <person name="Lindquist E."/>
            <person name="Peto M."/>
            <person name="Grant D."/>
            <person name="Shu S."/>
            <person name="Goodstein D."/>
            <person name="Barry K."/>
            <person name="Futrell-Griggs M."/>
            <person name="Abernathy B."/>
            <person name="Du J."/>
            <person name="Tian Z."/>
            <person name="Zhu L."/>
            <person name="Gill N."/>
            <person name="Joshi T."/>
            <person name="Libault M."/>
            <person name="Sethuraman A."/>
            <person name="Zhang X."/>
            <person name="Shinozaki K."/>
            <person name="Nguyen H."/>
            <person name="Wing R."/>
            <person name="Cregan P."/>
            <person name="Specht J."/>
            <person name="Grimwood J."/>
            <person name="Rokhsar D."/>
            <person name="Stacey G."/>
            <person name="Shoemaker R."/>
            <person name="Jackson S."/>
        </authorList>
    </citation>
    <scope>NUCLEOTIDE SEQUENCE</scope>
    <source>
        <tissue evidence="3">Callus</tissue>
    </source>
</reference>
<dbReference type="Proteomes" id="UP000008827">
    <property type="component" value="Chromosome 9"/>
</dbReference>
<name>A0A0R0I7D8_SOYBN</name>
<evidence type="ECO:0000256" key="1">
    <source>
        <dbReference type="SAM" id="SignalP"/>
    </source>
</evidence>
<evidence type="ECO:0000259" key="2">
    <source>
        <dbReference type="Pfam" id="PF14416"/>
    </source>
</evidence>
<dbReference type="InParanoid" id="A0A0R0I7D8"/>
<evidence type="ECO:0000313" key="3">
    <source>
        <dbReference type="EMBL" id="KRH38246.1"/>
    </source>
</evidence>
<dbReference type="EnsemblPlants" id="KRH38246">
    <property type="protein sequence ID" value="KRH38246"/>
    <property type="gene ID" value="GLYMA_09G121100"/>
</dbReference>
<dbReference type="Gramene" id="KRH38246">
    <property type="protein sequence ID" value="KRH38246"/>
    <property type="gene ID" value="GLYMA_09G121100"/>
</dbReference>
<proteinExistence type="predicted"/>
<feature type="chain" id="PRO_5014521781" description="Trichome birefringence-like N-terminal domain-containing protein" evidence="1">
    <location>
        <begin position="20"/>
        <end position="112"/>
    </location>
</feature>
<dbReference type="GO" id="GO:0016413">
    <property type="term" value="F:O-acetyltransferase activity"/>
    <property type="evidence" value="ECO:0007669"/>
    <property type="project" value="InterPro"/>
</dbReference>
<keyword evidence="1" id="KW-0732">Signal</keyword>
<dbReference type="SMR" id="A0A0R0I7D8"/>
<gene>
    <name evidence="3" type="ORF">GLYMA_09G121100</name>
</gene>
<reference evidence="4" key="2">
    <citation type="submission" date="2018-02" db="UniProtKB">
        <authorList>
            <consortium name="EnsemblPlants"/>
        </authorList>
    </citation>
    <scope>IDENTIFICATION</scope>
    <source>
        <strain evidence="4">Williams 82</strain>
    </source>
</reference>
<feature type="domain" description="Trichome birefringence-like N-terminal" evidence="2">
    <location>
        <begin position="33"/>
        <end position="85"/>
    </location>
</feature>